<dbReference type="VEuPathDB" id="PlasmoDB:PVBDA_1306330"/>
<dbReference type="AlphaFoldDB" id="A0A6V7SRU7"/>
<proteinExistence type="predicted"/>
<gene>
    <name evidence="1" type="ORF">PVBDA_1306330</name>
</gene>
<dbReference type="EMBL" id="LR865391">
    <property type="protein sequence ID" value="CAD2102212.1"/>
    <property type="molecule type" value="Genomic_DNA"/>
</dbReference>
<name>A0A6V7SRU7_PLAVN</name>
<protein>
    <submittedName>
        <fullName evidence="1">Uncharacterized protein</fullName>
    </submittedName>
</protein>
<reference evidence="1 2" key="1">
    <citation type="submission" date="2020-08" db="EMBL/GenBank/DDBJ databases">
        <authorList>
            <person name="Ramaprasad A."/>
        </authorList>
    </citation>
    <scope>NUCLEOTIDE SEQUENCE [LARGE SCALE GENOMIC DNA]</scope>
</reference>
<sequence length="338" mass="39882">MEKTDHIKKKYNKYYDIKLEKFKKNAFEIIEYKDKIIRMLCAILEVQGVTTVNIKEFVSSTTDQIKDHLLENSEYELKSNKKKTSSRKRTLINIPEFKKSKRNKELNIFSTPIKKDEESYKEKHLSDSVLSSYKLSLNDKTSENKIMKNTNSRSLFVREVDIEQDRLQSETEQDSFISSDNMNNDEYDQNIVESHKKPIENGKNPELKFEDDYKASVRKEVSSSNILSKNKEIYTEECQLCLMPNTESLHGNFPPVFYKLSCGIFFFVSFSNHIFHLMCVYETVIRRECRKTCCICHTELSEKDKSEIINKVKHEKKENDKKSKLLFKAMKLQEESKD</sequence>
<evidence type="ECO:0000313" key="2">
    <source>
        <dbReference type="Proteomes" id="UP000515550"/>
    </source>
</evidence>
<organism evidence="1 2">
    <name type="scientific">Plasmodium vinckei brucechwatti</name>
    <dbReference type="NCBI Taxonomy" id="119398"/>
    <lineage>
        <taxon>Eukaryota</taxon>
        <taxon>Sar</taxon>
        <taxon>Alveolata</taxon>
        <taxon>Apicomplexa</taxon>
        <taxon>Aconoidasida</taxon>
        <taxon>Haemosporida</taxon>
        <taxon>Plasmodiidae</taxon>
        <taxon>Plasmodium</taxon>
        <taxon>Plasmodium (Vinckeia)</taxon>
    </lineage>
</organism>
<evidence type="ECO:0000313" key="1">
    <source>
        <dbReference type="EMBL" id="CAD2102212.1"/>
    </source>
</evidence>
<dbReference type="Proteomes" id="UP000515550">
    <property type="component" value="Chromosome PVBDA_13"/>
</dbReference>
<accession>A0A6V7SRU7</accession>